<sequence>MALEAMYAGFKIPQRREREFKFPLSAIERITQARHDGDFILSVEEQIELGDLIRNVFLVTFPSQPMANFETSSLGYLAWLAELPSWIKEVTNLRKDIQGKQKSADGIFYDGSIQGRFKKLDRFIWRLVLSLQRTRIRNAGRSPDTELPETKIHNTLTSMRKKCETAAHQFLRKSWKYDGKELDDIVQLTGELCHNATNGDVGQDSLGAHKKKALVSADREEAEKPPYEDDAGLELRSLEQRLE</sequence>
<comment type="caution">
    <text evidence="2">The sequence shown here is derived from an EMBL/GenBank/DDBJ whole genome shotgun (WGS) entry which is preliminary data.</text>
</comment>
<accession>A0AAE0U0F2</accession>
<evidence type="ECO:0000313" key="3">
    <source>
        <dbReference type="Proteomes" id="UP001285441"/>
    </source>
</evidence>
<dbReference type="EMBL" id="JAULSW010000004">
    <property type="protein sequence ID" value="KAK3386019.1"/>
    <property type="molecule type" value="Genomic_DNA"/>
</dbReference>
<protein>
    <submittedName>
        <fullName evidence="2">Uncharacterized protein</fullName>
    </submittedName>
</protein>
<keyword evidence="3" id="KW-1185">Reference proteome</keyword>
<feature type="region of interest" description="Disordered" evidence="1">
    <location>
        <begin position="198"/>
        <end position="243"/>
    </location>
</feature>
<gene>
    <name evidence="2" type="ORF">B0H63DRAFT_450016</name>
</gene>
<proteinExistence type="predicted"/>
<feature type="compositionally biased region" description="Basic and acidic residues" evidence="1">
    <location>
        <begin position="217"/>
        <end position="227"/>
    </location>
</feature>
<evidence type="ECO:0000256" key="1">
    <source>
        <dbReference type="SAM" id="MobiDB-lite"/>
    </source>
</evidence>
<reference evidence="2" key="1">
    <citation type="journal article" date="2023" name="Mol. Phylogenet. Evol.">
        <title>Genome-scale phylogeny and comparative genomics of the fungal order Sordariales.</title>
        <authorList>
            <person name="Hensen N."/>
            <person name="Bonometti L."/>
            <person name="Westerberg I."/>
            <person name="Brannstrom I.O."/>
            <person name="Guillou S."/>
            <person name="Cros-Aarteil S."/>
            <person name="Calhoun S."/>
            <person name="Haridas S."/>
            <person name="Kuo A."/>
            <person name="Mondo S."/>
            <person name="Pangilinan J."/>
            <person name="Riley R."/>
            <person name="LaButti K."/>
            <person name="Andreopoulos B."/>
            <person name="Lipzen A."/>
            <person name="Chen C."/>
            <person name="Yan M."/>
            <person name="Daum C."/>
            <person name="Ng V."/>
            <person name="Clum A."/>
            <person name="Steindorff A."/>
            <person name="Ohm R.A."/>
            <person name="Martin F."/>
            <person name="Silar P."/>
            <person name="Natvig D.O."/>
            <person name="Lalanne C."/>
            <person name="Gautier V."/>
            <person name="Ament-Velasquez S.L."/>
            <person name="Kruys A."/>
            <person name="Hutchinson M.I."/>
            <person name="Powell A.J."/>
            <person name="Barry K."/>
            <person name="Miller A.N."/>
            <person name="Grigoriev I.V."/>
            <person name="Debuchy R."/>
            <person name="Gladieux P."/>
            <person name="Hiltunen Thoren M."/>
            <person name="Johannesson H."/>
        </authorList>
    </citation>
    <scope>NUCLEOTIDE SEQUENCE</scope>
    <source>
        <strain evidence="2">CBS 232.78</strain>
    </source>
</reference>
<evidence type="ECO:0000313" key="2">
    <source>
        <dbReference type="EMBL" id="KAK3386019.1"/>
    </source>
</evidence>
<dbReference type="Proteomes" id="UP001285441">
    <property type="component" value="Unassembled WGS sequence"/>
</dbReference>
<reference evidence="2" key="2">
    <citation type="submission" date="2023-06" db="EMBL/GenBank/DDBJ databases">
        <authorList>
            <consortium name="Lawrence Berkeley National Laboratory"/>
            <person name="Haridas S."/>
            <person name="Hensen N."/>
            <person name="Bonometti L."/>
            <person name="Westerberg I."/>
            <person name="Brannstrom I.O."/>
            <person name="Guillou S."/>
            <person name="Cros-Aarteil S."/>
            <person name="Calhoun S."/>
            <person name="Kuo A."/>
            <person name="Mondo S."/>
            <person name="Pangilinan J."/>
            <person name="Riley R."/>
            <person name="LaButti K."/>
            <person name="Andreopoulos B."/>
            <person name="Lipzen A."/>
            <person name="Chen C."/>
            <person name="Yanf M."/>
            <person name="Daum C."/>
            <person name="Ng V."/>
            <person name="Clum A."/>
            <person name="Steindorff A."/>
            <person name="Ohm R."/>
            <person name="Martin F."/>
            <person name="Silar P."/>
            <person name="Natvig D."/>
            <person name="Lalanne C."/>
            <person name="Gautier V."/>
            <person name="Ament-velasquez S.L."/>
            <person name="Kruys A."/>
            <person name="Hutchinson M.I."/>
            <person name="Powell A.J."/>
            <person name="Barry K."/>
            <person name="Miller A.N."/>
            <person name="Grigoriev I.V."/>
            <person name="Debuchy R."/>
            <person name="Gladieux P."/>
            <person name="Thoren M.H."/>
            <person name="Johannesson H."/>
        </authorList>
    </citation>
    <scope>NUCLEOTIDE SEQUENCE</scope>
    <source>
        <strain evidence="2">CBS 232.78</strain>
    </source>
</reference>
<name>A0AAE0U0F2_9PEZI</name>
<dbReference type="AlphaFoldDB" id="A0AAE0U0F2"/>
<organism evidence="2 3">
    <name type="scientific">Podospora didyma</name>
    <dbReference type="NCBI Taxonomy" id="330526"/>
    <lineage>
        <taxon>Eukaryota</taxon>
        <taxon>Fungi</taxon>
        <taxon>Dikarya</taxon>
        <taxon>Ascomycota</taxon>
        <taxon>Pezizomycotina</taxon>
        <taxon>Sordariomycetes</taxon>
        <taxon>Sordariomycetidae</taxon>
        <taxon>Sordariales</taxon>
        <taxon>Podosporaceae</taxon>
        <taxon>Podospora</taxon>
    </lineage>
</organism>